<accession>A0ABW7WA61</accession>
<dbReference type="EMBL" id="JBIRXV010000001">
    <property type="protein sequence ID" value="MFI2319819.1"/>
    <property type="molecule type" value="Genomic_DNA"/>
</dbReference>
<evidence type="ECO:0000256" key="1">
    <source>
        <dbReference type="SAM" id="MobiDB-lite"/>
    </source>
</evidence>
<keyword evidence="3" id="KW-1185">Reference proteome</keyword>
<dbReference type="SUPFAM" id="SSF51905">
    <property type="entry name" value="FAD/NAD(P)-binding domain"/>
    <property type="match status" value="1"/>
</dbReference>
<feature type="compositionally biased region" description="Polar residues" evidence="1">
    <location>
        <begin position="1"/>
        <end position="11"/>
    </location>
</feature>
<dbReference type="PANTHER" id="PTHR39757:SF5">
    <property type="entry name" value="OS02G0190600 PROTEIN"/>
    <property type="match status" value="1"/>
</dbReference>
<comment type="caution">
    <text evidence="2">The sequence shown here is derived from an EMBL/GenBank/DDBJ whole genome shotgun (WGS) entry which is preliminary data.</text>
</comment>
<dbReference type="InterPro" id="IPR036188">
    <property type="entry name" value="FAD/NAD-bd_sf"/>
</dbReference>
<evidence type="ECO:0000313" key="3">
    <source>
        <dbReference type="Proteomes" id="UP001611450"/>
    </source>
</evidence>
<dbReference type="PANTHER" id="PTHR39757">
    <property type="match status" value="1"/>
</dbReference>
<feature type="region of interest" description="Disordered" evidence="1">
    <location>
        <begin position="1"/>
        <end position="21"/>
    </location>
</feature>
<dbReference type="Pfam" id="PF05834">
    <property type="entry name" value="Lycopene_cycl"/>
    <property type="match status" value="1"/>
</dbReference>
<gene>
    <name evidence="2" type="ORF">ACH47G_04960</name>
</gene>
<sequence>MRGSTHASQRTPAAPDERGVTPDLVVCGLGPAGRALAHRAVLRGLTVTAIDPAPERRWTATYGMWADELPGWLSPQVVAATVARPMAWGTYAHRMDRPYVVLDTARLQAALHLGDANVVSDRVVRVGPRQVTSAAGARITAGRVVDARGLARSPARAEQTAYGLVVDVGRCAGLDPLFMDWRPDNGADPGDLPSFLYAVPLDDERMLLEETCLAGRPALTGAQLRTRLLARLRARDVRLTGDEPVEHVRFPVQGGRPGSRRFGAAGGFLHPATGYSVGAALAAADAVAAGRDVWPATARVVHRLRGAGLRALLALPPGDLPLFFDTFFGLSPDAQRAYLSGRTDLAGTVGAMSALFAALPGPLRRRVAAATLGVAVPSRGRRASAMMGA</sequence>
<dbReference type="Proteomes" id="UP001611450">
    <property type="component" value="Unassembled WGS sequence"/>
</dbReference>
<evidence type="ECO:0000313" key="2">
    <source>
        <dbReference type="EMBL" id="MFI2319819.1"/>
    </source>
</evidence>
<name>A0ABW7WA61_9NOCA</name>
<dbReference type="RefSeq" id="WP_396945505.1">
    <property type="nucleotide sequence ID" value="NZ_JBIRXV010000001.1"/>
</dbReference>
<organism evidence="2 3">
    <name type="scientific">Nocardia beijingensis</name>
    <dbReference type="NCBI Taxonomy" id="95162"/>
    <lineage>
        <taxon>Bacteria</taxon>
        <taxon>Bacillati</taxon>
        <taxon>Actinomycetota</taxon>
        <taxon>Actinomycetes</taxon>
        <taxon>Mycobacteriales</taxon>
        <taxon>Nocardiaceae</taxon>
        <taxon>Nocardia</taxon>
    </lineage>
</organism>
<protein>
    <submittedName>
        <fullName evidence="2">Lycopene cyclase family protein</fullName>
    </submittedName>
</protein>
<reference evidence="2 3" key="1">
    <citation type="submission" date="2024-10" db="EMBL/GenBank/DDBJ databases">
        <title>The Natural Products Discovery Center: Release of the First 8490 Sequenced Strains for Exploring Actinobacteria Biosynthetic Diversity.</title>
        <authorList>
            <person name="Kalkreuter E."/>
            <person name="Kautsar S.A."/>
            <person name="Yang D."/>
            <person name="Bader C.D."/>
            <person name="Teijaro C.N."/>
            <person name="Fluegel L."/>
            <person name="Davis C.M."/>
            <person name="Simpson J.R."/>
            <person name="Lauterbach L."/>
            <person name="Steele A.D."/>
            <person name="Gui C."/>
            <person name="Meng S."/>
            <person name="Li G."/>
            <person name="Viehrig K."/>
            <person name="Ye F."/>
            <person name="Su P."/>
            <person name="Kiefer A.F."/>
            <person name="Nichols A."/>
            <person name="Cepeda A.J."/>
            <person name="Yan W."/>
            <person name="Fan B."/>
            <person name="Jiang Y."/>
            <person name="Adhikari A."/>
            <person name="Zheng C.-J."/>
            <person name="Schuster L."/>
            <person name="Cowan T.M."/>
            <person name="Smanski M.J."/>
            <person name="Chevrette M.G."/>
            <person name="De Carvalho L.P.S."/>
            <person name="Shen B."/>
        </authorList>
    </citation>
    <scope>NUCLEOTIDE SEQUENCE [LARGE SCALE GENOMIC DNA]</scope>
    <source>
        <strain evidence="2 3">NPDC019626</strain>
    </source>
</reference>
<proteinExistence type="predicted"/>